<evidence type="ECO:0000313" key="3">
    <source>
        <dbReference type="Proteomes" id="UP000728647"/>
    </source>
</evidence>
<dbReference type="EMBL" id="JABURA010000001">
    <property type="protein sequence ID" value="NUB92564.1"/>
    <property type="molecule type" value="Genomic_DNA"/>
</dbReference>
<gene>
    <name evidence="1" type="ORF">HT576_16265</name>
    <name evidence="2" type="ORF">HTZ84_04195</name>
</gene>
<name>A0A8J8KIR6_9EURY</name>
<evidence type="ECO:0000313" key="1">
    <source>
        <dbReference type="EMBL" id="NUB92564.1"/>
    </source>
</evidence>
<keyword evidence="4" id="KW-1185">Reference proteome</keyword>
<reference evidence="1 4" key="1">
    <citation type="submission" date="2020-06" db="EMBL/GenBank/DDBJ databases">
        <title>Haloterrigena sp. nov., an extremely halophilic archaeon isolated from a saline sediment.</title>
        <authorList>
            <person name="Liu B.-B."/>
        </authorList>
    </citation>
    <scope>NUCLEOTIDE SEQUENCE</scope>
    <source>
        <strain evidence="1">SYSU A121-1</strain>
        <strain evidence="2 4">SYSU A558-1</strain>
    </source>
</reference>
<evidence type="ECO:0000313" key="4">
    <source>
        <dbReference type="Proteomes" id="UP001016761"/>
    </source>
</evidence>
<sequence length="104" mass="11224">MTILLLGTVLLLSLLPSLAFLGFWYGLGRMQRSSVLARTSARAGESDPAVTWNDVIDAYADPQQSLISTSVSSRSASRDDRCPTCATETDPVGSFCHGCLRKLE</sequence>
<organism evidence="1 3">
    <name type="scientific">Haloterrigena gelatinilytica</name>
    <dbReference type="NCBI Taxonomy" id="2741724"/>
    <lineage>
        <taxon>Archaea</taxon>
        <taxon>Methanobacteriati</taxon>
        <taxon>Methanobacteriota</taxon>
        <taxon>Stenosarchaea group</taxon>
        <taxon>Halobacteria</taxon>
        <taxon>Halobacteriales</taxon>
        <taxon>Natrialbaceae</taxon>
        <taxon>Haloterrigena</taxon>
    </lineage>
</organism>
<dbReference type="Proteomes" id="UP001016761">
    <property type="component" value="Unassembled WGS sequence"/>
</dbReference>
<proteinExistence type="predicted"/>
<accession>A0A8J8KIR6</accession>
<protein>
    <submittedName>
        <fullName evidence="1">Zinc ribbon domain-containing protein</fullName>
    </submittedName>
</protein>
<dbReference type="AlphaFoldDB" id="A0A8J8KIR6"/>
<dbReference type="Proteomes" id="UP000728647">
    <property type="component" value="Unassembled WGS sequence"/>
</dbReference>
<comment type="caution">
    <text evidence="1">The sequence shown here is derived from an EMBL/GenBank/DDBJ whole genome shotgun (WGS) entry which is preliminary data.</text>
</comment>
<dbReference type="OrthoDB" id="187468at2157"/>
<dbReference type="EMBL" id="JABUQZ010000001">
    <property type="protein sequence ID" value="NUC71519.1"/>
    <property type="molecule type" value="Genomic_DNA"/>
</dbReference>
<evidence type="ECO:0000313" key="2">
    <source>
        <dbReference type="EMBL" id="NUC71519.1"/>
    </source>
</evidence>
<dbReference type="RefSeq" id="WP_174679528.1">
    <property type="nucleotide sequence ID" value="NZ_JABUQZ010000001.1"/>
</dbReference>